<keyword evidence="3" id="KW-1185">Reference proteome</keyword>
<evidence type="ECO:0000256" key="1">
    <source>
        <dbReference type="SAM" id="MobiDB-lite"/>
    </source>
</evidence>
<organism evidence="2 3">
    <name type="scientific">Salipiger aestuarii</name>
    <dbReference type="NCBI Taxonomy" id="568098"/>
    <lineage>
        <taxon>Bacteria</taxon>
        <taxon>Pseudomonadati</taxon>
        <taxon>Pseudomonadota</taxon>
        <taxon>Alphaproteobacteria</taxon>
        <taxon>Rhodobacterales</taxon>
        <taxon>Roseobacteraceae</taxon>
        <taxon>Salipiger</taxon>
    </lineage>
</organism>
<gene>
    <name evidence="2" type="ORF">ATI53_1001247</name>
</gene>
<dbReference type="InterPro" id="IPR046574">
    <property type="entry name" value="DUF6634"/>
</dbReference>
<accession>A0A327YSR7</accession>
<evidence type="ECO:0000313" key="2">
    <source>
        <dbReference type="EMBL" id="RAK24138.1"/>
    </source>
</evidence>
<comment type="caution">
    <text evidence="2">The sequence shown here is derived from an EMBL/GenBank/DDBJ whole genome shotgun (WGS) entry which is preliminary data.</text>
</comment>
<proteinExistence type="predicted"/>
<dbReference type="AlphaFoldDB" id="A0A327YSR7"/>
<feature type="region of interest" description="Disordered" evidence="1">
    <location>
        <begin position="132"/>
        <end position="152"/>
    </location>
</feature>
<evidence type="ECO:0000313" key="3">
    <source>
        <dbReference type="Proteomes" id="UP000249165"/>
    </source>
</evidence>
<protein>
    <submittedName>
        <fullName evidence="2">Uncharacterized protein</fullName>
    </submittedName>
</protein>
<dbReference type="Pfam" id="PF20339">
    <property type="entry name" value="DUF6634"/>
    <property type="match status" value="1"/>
</dbReference>
<sequence>MRHMSCEDLLSAIEQTEAGPSSGDIDGAPMIDNWFLVWRDGDAIRADGDVSGHPEISDPWVTTSPVLGFQYDFDLEAGWLRTMSRWYRLARLRAVPVASPDPQAKRREALDAAQELLTRHREAWRDQIVSGGRPVATDLPETNTAGVDGSNEPLGPVTGLFI</sequence>
<reference evidence="2 3" key="1">
    <citation type="submission" date="2018-06" db="EMBL/GenBank/DDBJ databases">
        <title>Genomic Encyclopedia of Archaeal and Bacterial Type Strains, Phase II (KMG-II): from individual species to whole genera.</title>
        <authorList>
            <person name="Goeker M."/>
        </authorList>
    </citation>
    <scope>NUCLEOTIDE SEQUENCE [LARGE SCALE GENOMIC DNA]</scope>
    <source>
        <strain evidence="2 3">DSM 22011</strain>
    </source>
</reference>
<dbReference type="EMBL" id="QLMG01000001">
    <property type="protein sequence ID" value="RAK24138.1"/>
    <property type="molecule type" value="Genomic_DNA"/>
</dbReference>
<dbReference type="Proteomes" id="UP000249165">
    <property type="component" value="Unassembled WGS sequence"/>
</dbReference>
<name>A0A327YSR7_9RHOB</name>